<dbReference type="Pfam" id="PF03976">
    <property type="entry name" value="PPK2"/>
    <property type="match status" value="1"/>
</dbReference>
<dbReference type="AlphaFoldDB" id="A0A7S3V993"/>
<dbReference type="InterPro" id="IPR027417">
    <property type="entry name" value="P-loop_NTPase"/>
</dbReference>
<proteinExistence type="predicted"/>
<protein>
    <recommendedName>
        <fullName evidence="1">Polyphosphate kinase-2-related domain-containing protein</fullName>
    </recommendedName>
</protein>
<name>A0A7S3V993_9STRA</name>
<accession>A0A7S3V993</accession>
<feature type="domain" description="Polyphosphate kinase-2-related" evidence="1">
    <location>
        <begin position="12"/>
        <end position="135"/>
    </location>
</feature>
<sequence>MDRRGTAPTGDIIYMEGLDCVGKSSTGGLIMDALDEAGNDISQVQYNRPPTSEDLRHPWMWRFKKPDVSTRKTALIWNRDPAGDFVYSNLDDLTDSEKRQYYALFQRFDEECRSQGILFCKLLFVTDRDSLSSTLGKRLAHKRIVRDLYVWLDANSSRHERSGLGEIENHIDPTDFIALNKFKYNLHRFVDFALNTDHTGRMSAGRYSESTCDFLPWLIVNTSQRHQARIQIMKSFHQQLEQYESNENARKHMSNPTRNSNHYQEIETLVDTQHDMFEDCSEISGNMFIAWKESLPYLFMLIAIPLSYLHQTWNVSFWGDE</sequence>
<evidence type="ECO:0000259" key="1">
    <source>
        <dbReference type="Pfam" id="PF03976"/>
    </source>
</evidence>
<gene>
    <name evidence="2" type="ORF">CDEB00056_LOCUS10598</name>
</gene>
<dbReference type="InterPro" id="IPR022488">
    <property type="entry name" value="PPK2-related"/>
</dbReference>
<dbReference type="Gene3D" id="3.40.50.300">
    <property type="entry name" value="P-loop containing nucleotide triphosphate hydrolases"/>
    <property type="match status" value="1"/>
</dbReference>
<evidence type="ECO:0000313" key="2">
    <source>
        <dbReference type="EMBL" id="CAE0465757.1"/>
    </source>
</evidence>
<reference evidence="2" key="1">
    <citation type="submission" date="2021-01" db="EMBL/GenBank/DDBJ databases">
        <authorList>
            <person name="Corre E."/>
            <person name="Pelletier E."/>
            <person name="Niang G."/>
            <person name="Scheremetjew M."/>
            <person name="Finn R."/>
            <person name="Kale V."/>
            <person name="Holt S."/>
            <person name="Cochrane G."/>
            <person name="Meng A."/>
            <person name="Brown T."/>
            <person name="Cohen L."/>
        </authorList>
    </citation>
    <scope>NUCLEOTIDE SEQUENCE</scope>
    <source>
        <strain evidence="2">MM31A-1</strain>
    </source>
</reference>
<dbReference type="EMBL" id="HBIO01013684">
    <property type="protein sequence ID" value="CAE0465757.1"/>
    <property type="molecule type" value="Transcribed_RNA"/>
</dbReference>
<organism evidence="2">
    <name type="scientific">Chaetoceros debilis</name>
    <dbReference type="NCBI Taxonomy" id="122233"/>
    <lineage>
        <taxon>Eukaryota</taxon>
        <taxon>Sar</taxon>
        <taxon>Stramenopiles</taxon>
        <taxon>Ochrophyta</taxon>
        <taxon>Bacillariophyta</taxon>
        <taxon>Coscinodiscophyceae</taxon>
        <taxon>Chaetocerotophycidae</taxon>
        <taxon>Chaetocerotales</taxon>
        <taxon>Chaetocerotaceae</taxon>
        <taxon>Chaetoceros</taxon>
    </lineage>
</organism>